<keyword evidence="4" id="KW-0560">Oxidoreductase</keyword>
<evidence type="ECO:0000313" key="7">
    <source>
        <dbReference type="EMBL" id="PXW97075.1"/>
    </source>
</evidence>
<keyword evidence="2" id="KW-0479">Metal-binding</keyword>
<dbReference type="Pfam" id="PF03450">
    <property type="entry name" value="CO_deh_flav_C"/>
    <property type="match status" value="1"/>
</dbReference>
<dbReference type="Proteomes" id="UP000247811">
    <property type="component" value="Unassembled WGS sequence"/>
</dbReference>
<evidence type="ECO:0000256" key="3">
    <source>
        <dbReference type="ARBA" id="ARBA00022827"/>
    </source>
</evidence>
<dbReference type="PANTHER" id="PTHR45444:SF3">
    <property type="entry name" value="XANTHINE DEHYDROGENASE"/>
    <property type="match status" value="1"/>
</dbReference>
<feature type="domain" description="FAD-binding PCMH-type" evidence="6">
    <location>
        <begin position="220"/>
        <end position="398"/>
    </location>
</feature>
<dbReference type="InterPro" id="IPR016166">
    <property type="entry name" value="FAD-bd_PCMH"/>
</dbReference>
<dbReference type="Pfam" id="PF01799">
    <property type="entry name" value="Fer2_2"/>
    <property type="match status" value="1"/>
</dbReference>
<dbReference type="InterPro" id="IPR002346">
    <property type="entry name" value="Mopterin_DH_FAD-bd"/>
</dbReference>
<evidence type="ECO:0000256" key="1">
    <source>
        <dbReference type="ARBA" id="ARBA00022630"/>
    </source>
</evidence>
<evidence type="ECO:0000256" key="2">
    <source>
        <dbReference type="ARBA" id="ARBA00022723"/>
    </source>
</evidence>
<evidence type="ECO:0000313" key="8">
    <source>
        <dbReference type="Proteomes" id="UP000247811"/>
    </source>
</evidence>
<dbReference type="NCBIfam" id="TIGR02963">
    <property type="entry name" value="xanthine_xdhA"/>
    <property type="match status" value="1"/>
</dbReference>
<dbReference type="InterPro" id="IPR016167">
    <property type="entry name" value="FAD-bd_PCMH_sub1"/>
</dbReference>
<dbReference type="InterPro" id="IPR002888">
    <property type="entry name" value="2Fe-2S-bd"/>
</dbReference>
<dbReference type="InterPro" id="IPR001041">
    <property type="entry name" value="2Fe-2S_ferredoxin-type"/>
</dbReference>
<dbReference type="SUPFAM" id="SSF54292">
    <property type="entry name" value="2Fe-2S ferredoxin-like"/>
    <property type="match status" value="1"/>
</dbReference>
<dbReference type="Gene3D" id="3.30.390.50">
    <property type="entry name" value="CO dehydrogenase flavoprotein, C-terminal domain"/>
    <property type="match status" value="1"/>
</dbReference>
<keyword evidence="1" id="KW-0285">Flavoprotein</keyword>
<dbReference type="SMART" id="SM01092">
    <property type="entry name" value="CO_deh_flav_C"/>
    <property type="match status" value="1"/>
</dbReference>
<dbReference type="Gene3D" id="3.10.20.30">
    <property type="match status" value="1"/>
</dbReference>
<dbReference type="Pfam" id="PF00111">
    <property type="entry name" value="Fer2"/>
    <property type="match status" value="1"/>
</dbReference>
<dbReference type="InterPro" id="IPR016169">
    <property type="entry name" value="FAD-bd_PCMH_sub2"/>
</dbReference>
<dbReference type="GO" id="GO:0051537">
    <property type="term" value="F:2 iron, 2 sulfur cluster binding"/>
    <property type="evidence" value="ECO:0007669"/>
    <property type="project" value="InterPro"/>
</dbReference>
<dbReference type="InterPro" id="IPR036318">
    <property type="entry name" value="FAD-bd_PCMH-like_sf"/>
</dbReference>
<dbReference type="InterPro" id="IPR016208">
    <property type="entry name" value="Ald_Oxase/xanthine_DH-like"/>
</dbReference>
<dbReference type="Pfam" id="PF00941">
    <property type="entry name" value="FAD_binding_5"/>
    <property type="match status" value="1"/>
</dbReference>
<sequence length="540" mass="58052">MPMPVDLPAPRPIRFFHQGAIREITDASPTRSVLDWLREDARCTGTKEGCNEGDCGACTVIVAELAGRAEATGTDSARAAVVGPLLLRTVNACLRFLPTLDGKALLTVEDLSPPGAGTLHPVQQALVDHHGSQCGFCTPGFVMSLTATYEHRQAQAGGRCPPRAELADALAGNLCRCTGYRPILEAGERMFELPVQRLDTAPIAAALHMLSGDPALHYAPAGHPTTFHAPRSVQALATLHAAAPDAQLMAGSTDIGLWVNKQFRRFDTLIATGEVAELQRIECVGHDDGSHTLRLGAAASLEDAWSALAARLPSLNDVWRRFASPPVRHAGTLGGNIANGSPIGDGAPVLMALDATVLLQHGERQRRVPLDRFYLGYMKNERQPGEFLRTLEVPLPAPDSASRRTLVRAWKVSKRHDSDISALLGAVLLVLDTTDPVAPVVAEVRISFGGMAATVCRAPQAEAALRGRSWDEAGVRRAMAALHADYQPMSDLRASARYRQRVAANLLWRLWLESRPDGALPAEQLIVWHGEAGRQVVTAD</sequence>
<dbReference type="InterPro" id="IPR036884">
    <property type="entry name" value="2Fe-2S-bd_dom_sf"/>
</dbReference>
<dbReference type="SUPFAM" id="SSF55447">
    <property type="entry name" value="CO dehydrogenase flavoprotein C-terminal domain-like"/>
    <property type="match status" value="1"/>
</dbReference>
<dbReference type="InterPro" id="IPR014307">
    <property type="entry name" value="Xanthine_DH_ssu"/>
</dbReference>
<organism evidence="7 8">
    <name type="scientific">Sphaerotilus hippei</name>
    <dbReference type="NCBI Taxonomy" id="744406"/>
    <lineage>
        <taxon>Bacteria</taxon>
        <taxon>Pseudomonadati</taxon>
        <taxon>Pseudomonadota</taxon>
        <taxon>Betaproteobacteria</taxon>
        <taxon>Burkholderiales</taxon>
        <taxon>Sphaerotilaceae</taxon>
        <taxon>Sphaerotilus</taxon>
    </lineage>
</organism>
<dbReference type="GO" id="GO:0004854">
    <property type="term" value="F:xanthine dehydrogenase activity"/>
    <property type="evidence" value="ECO:0007669"/>
    <property type="project" value="InterPro"/>
</dbReference>
<dbReference type="Gene3D" id="3.30.43.10">
    <property type="entry name" value="Uridine Diphospho-n-acetylenolpyruvylglucosamine Reductase, domain 2"/>
    <property type="match status" value="1"/>
</dbReference>
<dbReference type="Gene3D" id="1.10.150.120">
    <property type="entry name" value="[2Fe-2S]-binding domain"/>
    <property type="match status" value="1"/>
</dbReference>
<keyword evidence="8" id="KW-1185">Reference proteome</keyword>
<dbReference type="Gene3D" id="3.30.465.10">
    <property type="match status" value="1"/>
</dbReference>
<evidence type="ECO:0000256" key="5">
    <source>
        <dbReference type="ARBA" id="ARBA00023004"/>
    </source>
</evidence>
<accession>A0A318H1R0</accession>
<gene>
    <name evidence="7" type="ORF">C7444_105175</name>
</gene>
<dbReference type="InterPro" id="IPR012675">
    <property type="entry name" value="Beta-grasp_dom_sf"/>
</dbReference>
<reference evidence="7 8" key="1">
    <citation type="submission" date="2018-05" db="EMBL/GenBank/DDBJ databases">
        <title>Genomic Encyclopedia of Type Strains, Phase IV (KMG-IV): sequencing the most valuable type-strain genomes for metagenomic binning, comparative biology and taxonomic classification.</title>
        <authorList>
            <person name="Goeker M."/>
        </authorList>
    </citation>
    <scope>NUCLEOTIDE SEQUENCE [LARGE SCALE GENOMIC DNA]</scope>
    <source>
        <strain evidence="7 8">DSM 566</strain>
    </source>
</reference>
<dbReference type="CDD" id="cd00207">
    <property type="entry name" value="fer2"/>
    <property type="match status" value="1"/>
</dbReference>
<dbReference type="PANTHER" id="PTHR45444">
    <property type="entry name" value="XANTHINE DEHYDROGENASE"/>
    <property type="match status" value="1"/>
</dbReference>
<dbReference type="InterPro" id="IPR006058">
    <property type="entry name" value="2Fe2S_fd_BS"/>
</dbReference>
<proteinExistence type="predicted"/>
<dbReference type="GO" id="GO:0005506">
    <property type="term" value="F:iron ion binding"/>
    <property type="evidence" value="ECO:0007669"/>
    <property type="project" value="InterPro"/>
</dbReference>
<dbReference type="PROSITE" id="PS51387">
    <property type="entry name" value="FAD_PCMH"/>
    <property type="match status" value="1"/>
</dbReference>
<dbReference type="PROSITE" id="PS00197">
    <property type="entry name" value="2FE2S_FER_1"/>
    <property type="match status" value="1"/>
</dbReference>
<keyword evidence="5" id="KW-0408">Iron</keyword>
<evidence type="ECO:0000256" key="4">
    <source>
        <dbReference type="ARBA" id="ARBA00023002"/>
    </source>
</evidence>
<protein>
    <submittedName>
        <fullName evidence="7">Xanthine dehydrogenase small subunit</fullName>
    </submittedName>
</protein>
<comment type="caution">
    <text evidence="7">The sequence shown here is derived from an EMBL/GenBank/DDBJ whole genome shotgun (WGS) entry which is preliminary data.</text>
</comment>
<name>A0A318H1R0_9BURK</name>
<dbReference type="SUPFAM" id="SSF47741">
    <property type="entry name" value="CO dehydrogenase ISP C-domain like"/>
    <property type="match status" value="1"/>
</dbReference>
<dbReference type="InterPro" id="IPR036683">
    <property type="entry name" value="CO_DH_flav_C_dom_sf"/>
</dbReference>
<keyword evidence="3" id="KW-0274">FAD</keyword>
<evidence type="ECO:0000259" key="6">
    <source>
        <dbReference type="PROSITE" id="PS51387"/>
    </source>
</evidence>
<dbReference type="PIRSF" id="PIRSF036557">
    <property type="entry name" value="XdhA_RC"/>
    <property type="match status" value="1"/>
</dbReference>
<dbReference type="EMBL" id="QJJS01000005">
    <property type="protein sequence ID" value="PXW97075.1"/>
    <property type="molecule type" value="Genomic_DNA"/>
</dbReference>
<dbReference type="GO" id="GO:0071949">
    <property type="term" value="F:FAD binding"/>
    <property type="evidence" value="ECO:0007669"/>
    <property type="project" value="InterPro"/>
</dbReference>
<dbReference type="InterPro" id="IPR005107">
    <property type="entry name" value="CO_DH_flav_C"/>
</dbReference>
<dbReference type="InterPro" id="IPR012175">
    <property type="entry name" value="Xanth_DH_ssu_bac"/>
</dbReference>
<dbReference type="InterPro" id="IPR036010">
    <property type="entry name" value="2Fe-2S_ferredoxin-like_sf"/>
</dbReference>
<dbReference type="AlphaFoldDB" id="A0A318H1R0"/>
<dbReference type="SUPFAM" id="SSF56176">
    <property type="entry name" value="FAD-binding/transporter-associated domain-like"/>
    <property type="match status" value="1"/>
</dbReference>